<dbReference type="PANTHER" id="PTHR11451">
    <property type="entry name" value="THREONINE-TRNA LIGASE"/>
    <property type="match status" value="1"/>
</dbReference>
<keyword evidence="2 13" id="KW-0963">Cytoplasm</keyword>
<dbReference type="HAMAP" id="MF_00184">
    <property type="entry name" value="Thr_tRNA_synth"/>
    <property type="match status" value="1"/>
</dbReference>
<feature type="binding site" evidence="13">
    <location>
        <position position="280"/>
    </location>
    <ligand>
        <name>Zn(2+)</name>
        <dbReference type="ChEBI" id="CHEBI:29105"/>
        <note>catalytic</note>
    </ligand>
</feature>
<dbReference type="CDD" id="cd00771">
    <property type="entry name" value="ThrRS_core"/>
    <property type="match status" value="1"/>
</dbReference>
<evidence type="ECO:0000256" key="2">
    <source>
        <dbReference type="ARBA" id="ARBA00022490"/>
    </source>
</evidence>
<evidence type="ECO:0000256" key="3">
    <source>
        <dbReference type="ARBA" id="ARBA00022555"/>
    </source>
</evidence>
<dbReference type="InterPro" id="IPR045864">
    <property type="entry name" value="aa-tRNA-synth_II/BPL/LPL"/>
</dbReference>
<dbReference type="SUPFAM" id="SSF55681">
    <property type="entry name" value="Class II aaRS and biotin synthetases"/>
    <property type="match status" value="1"/>
</dbReference>
<comment type="subunit">
    <text evidence="13">Homodimer.</text>
</comment>
<dbReference type="GO" id="GO:0004829">
    <property type="term" value="F:threonine-tRNA ligase activity"/>
    <property type="evidence" value="ECO:0007669"/>
    <property type="project" value="UniProtKB-UniRule"/>
</dbReference>
<proteinExistence type="inferred from homology"/>
<comment type="catalytic activity">
    <reaction evidence="12 13">
        <text>tRNA(Thr) + L-threonine + ATP = L-threonyl-tRNA(Thr) + AMP + diphosphate + H(+)</text>
        <dbReference type="Rhea" id="RHEA:24624"/>
        <dbReference type="Rhea" id="RHEA-COMP:9670"/>
        <dbReference type="Rhea" id="RHEA-COMP:9704"/>
        <dbReference type="ChEBI" id="CHEBI:15378"/>
        <dbReference type="ChEBI" id="CHEBI:30616"/>
        <dbReference type="ChEBI" id="CHEBI:33019"/>
        <dbReference type="ChEBI" id="CHEBI:57926"/>
        <dbReference type="ChEBI" id="CHEBI:78442"/>
        <dbReference type="ChEBI" id="CHEBI:78534"/>
        <dbReference type="ChEBI" id="CHEBI:456215"/>
        <dbReference type="EC" id="6.1.1.3"/>
    </reaction>
</comment>
<keyword evidence="10 13" id="KW-0648">Protein biosynthesis</keyword>
<dbReference type="EMBL" id="MGDL01000030">
    <property type="protein sequence ID" value="OGL56892.1"/>
    <property type="molecule type" value="Genomic_DNA"/>
</dbReference>
<protein>
    <recommendedName>
        <fullName evidence="13">Threonine--tRNA ligase</fullName>
        <ecNumber evidence="13">6.1.1.3</ecNumber>
    </recommendedName>
    <alternativeName>
        <fullName evidence="13">Threonyl-tRNA synthetase</fullName>
        <shortName evidence="13">ThrRS</shortName>
    </alternativeName>
</protein>
<evidence type="ECO:0000256" key="12">
    <source>
        <dbReference type="ARBA" id="ARBA00049515"/>
    </source>
</evidence>
<keyword evidence="8 13" id="KW-0067">ATP-binding</keyword>
<dbReference type="SMART" id="SM00863">
    <property type="entry name" value="tRNA_SAD"/>
    <property type="match status" value="1"/>
</dbReference>
<keyword evidence="6 13" id="KW-0547">Nucleotide-binding</keyword>
<dbReference type="Gene3D" id="3.30.54.20">
    <property type="match status" value="1"/>
</dbReference>
<gene>
    <name evidence="13" type="primary">thrS</name>
    <name evidence="15" type="ORF">A2367_01415</name>
</gene>
<keyword evidence="7 13" id="KW-0862">Zinc</keyword>
<dbReference type="InterPro" id="IPR033728">
    <property type="entry name" value="ThrRS_core"/>
</dbReference>
<dbReference type="FunFam" id="3.40.50.800:FF:000001">
    <property type="entry name" value="Threonine--tRNA ligase"/>
    <property type="match status" value="1"/>
</dbReference>
<dbReference type="SUPFAM" id="SSF52954">
    <property type="entry name" value="Class II aaRS ABD-related"/>
    <property type="match status" value="1"/>
</dbReference>
<dbReference type="InterPro" id="IPR002314">
    <property type="entry name" value="aa-tRNA-synt_IIb"/>
</dbReference>
<dbReference type="GO" id="GO:0005524">
    <property type="term" value="F:ATP binding"/>
    <property type="evidence" value="ECO:0007669"/>
    <property type="project" value="UniProtKB-UniRule"/>
</dbReference>
<evidence type="ECO:0000256" key="8">
    <source>
        <dbReference type="ARBA" id="ARBA00022840"/>
    </source>
</evidence>
<dbReference type="AlphaFoldDB" id="A0A1F7SSX7"/>
<dbReference type="InterPro" id="IPR036621">
    <property type="entry name" value="Anticodon-bd_dom_sf"/>
</dbReference>
<dbReference type="GO" id="GO:0000049">
    <property type="term" value="F:tRNA binding"/>
    <property type="evidence" value="ECO:0007669"/>
    <property type="project" value="UniProtKB-KW"/>
</dbReference>
<keyword evidence="9 13" id="KW-0694">RNA-binding</keyword>
<sequence length="586" mass="67933">MKLLMQNDQLLKIRHSAEHVLTQAMENIYGKDKFYMAMGPATEDGFYFDFEPLNDFKVSEEDFPKIESEMSKIIQKNLPITRKEITLDEAKVLFKDNPYKVEWLDSISDRGESISIYWTGDQFVDLCAGPHLESTGGIKAFKLLSIAGAYWHGDEKNKMLTRIYGTAFENQKELEKYIEFLQEAKKRDHRKIGPQLGIFFLDETAPGMPYWLPKGTIIINELLNFWRIEHQKRGYLETITPLLNKKKLYEISGHWDHYKQHMFISKTEDKQTYCLKPMNCPNAMTIFAQTKHSYRELPLRLSDCDVLHRNEKSGELLGLLRVQKFSQDDAHIFVKEDQIKSEYENILDIAKLFYSIFGINFKIRLGTRPDDFMGDPKIWDKAEKDLKDIMDSSNIEYFVGEGEGAFYGPKLDIMMSDFLGREWQTGTIQLDFQLPQRFDLKYTDSDGQEKMPVVIHRVIYGSLERFVGILIEHFAGAFPVWLSPLQARIIPITDKQLEYAKTVEAKLKEQGIRVDIDDKPETMQNKIRNAAGEKIPYFLILGGREAEAGTISLRQRDGQDLGTMALDQFLSQIKEQIDTKSLNLIK</sequence>
<dbReference type="InterPro" id="IPR018163">
    <property type="entry name" value="Thr/Ala-tRNA-synth_IIc_edit"/>
</dbReference>
<keyword evidence="11 13" id="KW-0030">Aminoacyl-tRNA synthetase</keyword>
<evidence type="ECO:0000313" key="16">
    <source>
        <dbReference type="Proteomes" id="UP000179812"/>
    </source>
</evidence>
<dbReference type="GO" id="GO:0005737">
    <property type="term" value="C:cytoplasm"/>
    <property type="evidence" value="ECO:0007669"/>
    <property type="project" value="UniProtKB-SubCell"/>
</dbReference>
<dbReference type="Proteomes" id="UP000179812">
    <property type="component" value="Unassembled WGS sequence"/>
</dbReference>
<dbReference type="GO" id="GO:0046872">
    <property type="term" value="F:metal ion binding"/>
    <property type="evidence" value="ECO:0007669"/>
    <property type="project" value="UniProtKB-KW"/>
</dbReference>
<dbReference type="Pfam" id="PF03129">
    <property type="entry name" value="HGTP_anticodon"/>
    <property type="match status" value="1"/>
</dbReference>
<dbReference type="EC" id="6.1.1.3" evidence="13"/>
<feature type="binding site" evidence="13">
    <location>
        <position position="331"/>
    </location>
    <ligand>
        <name>Zn(2+)</name>
        <dbReference type="ChEBI" id="CHEBI:29105"/>
        <note>catalytic</note>
    </ligand>
</feature>
<accession>A0A1F7SSX7</accession>
<evidence type="ECO:0000256" key="4">
    <source>
        <dbReference type="ARBA" id="ARBA00022598"/>
    </source>
</evidence>
<dbReference type="InterPro" id="IPR004154">
    <property type="entry name" value="Anticodon-bd"/>
</dbReference>
<comment type="caution">
    <text evidence="15">The sequence shown here is derived from an EMBL/GenBank/DDBJ whole genome shotgun (WGS) entry which is preliminary data.</text>
</comment>
<evidence type="ECO:0000259" key="14">
    <source>
        <dbReference type="PROSITE" id="PS50862"/>
    </source>
</evidence>
<organism evidence="15 16">
    <name type="scientific">Candidatus Shapirobacteria bacterium RIFOXYB1_FULL_38_38</name>
    <dbReference type="NCBI Taxonomy" id="1802151"/>
    <lineage>
        <taxon>Bacteria</taxon>
        <taxon>Candidatus Shapironibacteriota</taxon>
    </lineage>
</organism>
<dbReference type="Gene3D" id="3.40.50.800">
    <property type="entry name" value="Anticodon-binding domain"/>
    <property type="match status" value="1"/>
</dbReference>
<comment type="similarity">
    <text evidence="1 13">Belongs to the class-II aminoacyl-tRNA synthetase family.</text>
</comment>
<dbReference type="Gene3D" id="3.30.930.10">
    <property type="entry name" value="Bira Bifunctional Protein, Domain 2"/>
    <property type="match status" value="1"/>
</dbReference>
<dbReference type="GO" id="GO:0006435">
    <property type="term" value="P:threonyl-tRNA aminoacylation"/>
    <property type="evidence" value="ECO:0007669"/>
    <property type="project" value="UniProtKB-UniRule"/>
</dbReference>
<dbReference type="FunFam" id="3.30.980.10:FF:000005">
    <property type="entry name" value="Threonyl-tRNA synthetase, mitochondrial"/>
    <property type="match status" value="1"/>
</dbReference>
<evidence type="ECO:0000313" key="15">
    <source>
        <dbReference type="EMBL" id="OGL56892.1"/>
    </source>
</evidence>
<evidence type="ECO:0000256" key="10">
    <source>
        <dbReference type="ARBA" id="ARBA00022917"/>
    </source>
</evidence>
<dbReference type="Gene3D" id="3.30.980.10">
    <property type="entry name" value="Threonyl-trna Synthetase, Chain A, domain 2"/>
    <property type="match status" value="1"/>
</dbReference>
<dbReference type="InterPro" id="IPR012947">
    <property type="entry name" value="tRNA_SAD"/>
</dbReference>
<keyword evidence="4 13" id="KW-0436">Ligase</keyword>
<dbReference type="InterPro" id="IPR006195">
    <property type="entry name" value="aa-tRNA-synth_II"/>
</dbReference>
<dbReference type="SUPFAM" id="SSF55186">
    <property type="entry name" value="ThrRS/AlaRS common domain"/>
    <property type="match status" value="1"/>
</dbReference>
<dbReference type="PROSITE" id="PS50862">
    <property type="entry name" value="AA_TRNA_LIGASE_II"/>
    <property type="match status" value="1"/>
</dbReference>
<evidence type="ECO:0000256" key="11">
    <source>
        <dbReference type="ARBA" id="ARBA00023146"/>
    </source>
</evidence>
<keyword evidence="3 13" id="KW-0820">tRNA-binding</keyword>
<feature type="region of interest" description="Catalytic" evidence="13">
    <location>
        <begin position="188"/>
        <end position="479"/>
    </location>
</feature>
<comment type="cofactor">
    <cofactor evidence="13">
        <name>Zn(2+)</name>
        <dbReference type="ChEBI" id="CHEBI:29105"/>
    </cofactor>
    <text evidence="13">Binds 1 zinc ion per subunit.</text>
</comment>
<dbReference type="Pfam" id="PF07973">
    <property type="entry name" value="tRNA_SAD"/>
    <property type="match status" value="1"/>
</dbReference>
<dbReference type="InterPro" id="IPR002320">
    <property type="entry name" value="Thr-tRNA-ligase_IIa"/>
</dbReference>
<dbReference type="Pfam" id="PF00587">
    <property type="entry name" value="tRNA-synt_2b"/>
    <property type="match status" value="1"/>
</dbReference>
<dbReference type="PRINTS" id="PR01047">
    <property type="entry name" value="TRNASYNTHTHR"/>
</dbReference>
<evidence type="ECO:0000256" key="7">
    <source>
        <dbReference type="ARBA" id="ARBA00022833"/>
    </source>
</evidence>
<dbReference type="FunFam" id="3.30.930.10:FF:000002">
    <property type="entry name" value="Threonine--tRNA ligase"/>
    <property type="match status" value="1"/>
</dbReference>
<name>A0A1F7SSX7_9BACT</name>
<dbReference type="CDD" id="cd00860">
    <property type="entry name" value="ThrRS_anticodon"/>
    <property type="match status" value="1"/>
</dbReference>
<dbReference type="NCBIfam" id="TIGR00418">
    <property type="entry name" value="thrS"/>
    <property type="match status" value="1"/>
</dbReference>
<dbReference type="PANTHER" id="PTHR11451:SF44">
    <property type="entry name" value="THREONINE--TRNA LIGASE, CHLOROPLASTIC_MITOCHONDRIAL 2"/>
    <property type="match status" value="1"/>
</dbReference>
<comment type="subcellular location">
    <subcellularLocation>
        <location evidence="13">Cytoplasm</location>
    </subcellularLocation>
</comment>
<dbReference type="InterPro" id="IPR047246">
    <property type="entry name" value="ThrRS_anticodon"/>
</dbReference>
<feature type="domain" description="Aminoacyl-transfer RNA synthetases class-II family profile" evidence="14">
    <location>
        <begin position="218"/>
        <end position="479"/>
    </location>
</feature>
<evidence type="ECO:0000256" key="5">
    <source>
        <dbReference type="ARBA" id="ARBA00022723"/>
    </source>
</evidence>
<reference evidence="15 16" key="1">
    <citation type="journal article" date="2016" name="Nat. Commun.">
        <title>Thousands of microbial genomes shed light on interconnected biogeochemical processes in an aquifer system.</title>
        <authorList>
            <person name="Anantharaman K."/>
            <person name="Brown C.T."/>
            <person name="Hug L.A."/>
            <person name="Sharon I."/>
            <person name="Castelle C.J."/>
            <person name="Probst A.J."/>
            <person name="Thomas B.C."/>
            <person name="Singh A."/>
            <person name="Wilkins M.J."/>
            <person name="Karaoz U."/>
            <person name="Brodie E.L."/>
            <person name="Williams K.H."/>
            <person name="Hubbard S.S."/>
            <person name="Banfield J.F."/>
        </authorList>
    </citation>
    <scope>NUCLEOTIDE SEQUENCE [LARGE SCALE GENOMIC DNA]</scope>
</reference>
<feature type="binding site" evidence="13">
    <location>
        <position position="456"/>
    </location>
    <ligand>
        <name>Zn(2+)</name>
        <dbReference type="ChEBI" id="CHEBI:29105"/>
        <note>catalytic</note>
    </ligand>
</feature>
<evidence type="ECO:0000256" key="6">
    <source>
        <dbReference type="ARBA" id="ARBA00022741"/>
    </source>
</evidence>
<evidence type="ECO:0000256" key="9">
    <source>
        <dbReference type="ARBA" id="ARBA00022884"/>
    </source>
</evidence>
<evidence type="ECO:0000256" key="1">
    <source>
        <dbReference type="ARBA" id="ARBA00008226"/>
    </source>
</evidence>
<keyword evidence="5 13" id="KW-0479">Metal-binding</keyword>
<evidence type="ECO:0000256" key="13">
    <source>
        <dbReference type="HAMAP-Rule" id="MF_00184"/>
    </source>
</evidence>